<proteinExistence type="predicted"/>
<comment type="caution">
    <text evidence="1">The sequence shown here is derived from an EMBL/GenBank/DDBJ whole genome shotgun (WGS) entry which is preliminary data.</text>
</comment>
<gene>
    <name evidence="1" type="ORF">L3Q82_018161</name>
</gene>
<protein>
    <submittedName>
        <fullName evidence="1">Uncharacterized protein</fullName>
    </submittedName>
</protein>
<sequence length="2156" mass="231834">MSKASRLARPPSLGAGSKLPSPRKECPGTAAAATGRARVVSVGEKLMRAGSDGVLSRQKSLTATVPQDKAQSETRAETQAPSQSPAEKGQNAEMVSSKSRISPPKASSHQQGSVHKQTKSNLKVTSPEDAEHVSRRQVSPNGTAPSRGDAKGSRTVPRRHTLGGARGSREILAMQPSDMDKKREAFLEHLKQKYPHHASAIMGHQERLREQSRSPKHGPSPQSSVGDQVDHLSLASLDSLDTMSEADAPTGFTRGSRVRASLPVVRSANQTKDRSLGVLYLQYGDETKQIRMPNEVTSIDTVRALFVSAFPQQLTMKMLESPSVAVYVKDDMRNMYYELTDVRGLSEPLSGYVPLAGLLKRSRLRQDRPLSDGDIWAACLPLDNSSPYRNITDHSCLKVYHKDPAQAFNHGPRPANGDARMHTEMVHAGRDGPHPLRQPPMGPPPHHPMQGALPPAPLPMPPSPSRIPFGPRQGSIPGSATIPRDRLSNANPPARSISPCPSAILERRDVKPDEDMGGKSHTLNRGNEGLYADPYLLQEGRMGMATAHGPHPNPGLDGPDLGMGGFHRASIRSTSSYGGPSPTDTMDHPSLYRQKSRNSQLPTLGSKTPPPSPHRMAEVRMIDIHGVPPHGVPPHGVPPHGVPPHGVPMERSSPVRQSFRKEDVTGTKPRSNMGSPVVADLQGQLQGPIPPASDHQTRERMKAMEQQIASLTGLVQHALLKGPNTSGTKEPLSERPPKTSSPAHSTHSSGGSPVLAPKSSAAPPAKGSVPLKLQNQEALRVQLKRAEQEISVKLAEAMRGLEDPVQRQRTLVEEDRHKYLSLEERVLTQLGELEQYVVSLQKDSATTHRVVTLKDVEEGAVTLRKVGESLAGLKGEFPALQTRMRAVLRVEVEAVKFLKEEPHKLDSMLKRVKSLTDTLSSLRRSATEGHQKGPSPSANVPVDNSPSAAVAEAPTEAPPASVQPGSTSAAPEAQNSTIRSEVMPSSPVVIHHVQSSPVHMQQSQQSAALTAQPSPPLTPSPSHIPSPNPGKSQGRESPKEAASDPPSSAHHKRTHGNPVNNGNGTTNQQGLVIEELQNSQDKSKNRAMSIEAAEKEWEERRQNMGHYDGKEFEKILQEAQANMMKGIPSLEVEENPALPPAATGEQADTHNPVESPSDEPPFEPHSDKAAKKGTEKLPKPVMEKPAKPALERSSKTATKPAPTDSFTKPGSDKSSKSPPPPPPRKTYPSSSSGMTTTRSGEVVYTSRKESVSAQVSLIGGSQEEGEEDGPPPSPEPKPAKVPPETKLKPATPPPVTASVTREEEDEGDKIMAELQVFQKCTVKDVGVKNVVEPTTRIEPQIRELRPGALLPLKEKKSSEPSREDKDPDTDENGNTTIRQSQGVIYYVTGQIPKEHPSPSGTEETPERREPTQPPSQVSNVNVNDNSSSQQQQQQPPQSPPPKSPPPISPKPVGLKGFKLPKKQIKRSESLKTSAEMEKGKILNKINTEKKSNVIQQHVSFSKNIIPESVTTTTTGTVRETPKSSVAPKMTPSEDSDPPKANCEEANDEASLSPDLPGEEAPPPPDNMAFMITNTKVQALSCGEYQELVNAKKGSVQTVTVGSVANRGNTTADPTMPQDNGFNKKPVIIIFDEPMDIRSAYKRLSTIFECEEELDRMLAEERIEEESEESDTERSGGLQVKSGVAEVVDDKKATADHTNLSSSSSSSISELTDSDTKQDSKKKFKFKFPKKQLAALTQAIRMGNKSGKKTLQVVVYEDEEECDGTIRQHKEAKRFEIARSKSSADTTKVTRPAMVKRQNSDSIGRTNEIRKNTYKTLDSLEQTIKQLETTISEMGPHSPGDPVCKEEAKTGNGKNSEGVGLKRSSSLPTSRGPGPKVPGKHSLQKKAKPQLLPRPVVIPTTTTTTATTTTVPSAPSTPVQQNTSVASPTSRMPVPLSAKSRQSAGTTDKAGKQQKLQDAQRQFRQANGSAKRVGGDHKTTSPTIPISKIPAFYPSSTKGSSQSVQNSDATNPINPSSSSSSSSSVTKSSMLSSHTSRSGSLPTSHIPSLSNGSLKLPTPSQHTGKALSFSSQTQNGRVHSSSSSSSSFSSSSSSSSPPLLAPHLWAQVERASAPYTPPASPATGPTTAAAANPASQQPQQLRTLPSPITAPLALPHR</sequence>
<accession>A0ACB8VLA6</accession>
<dbReference type="Proteomes" id="UP000831701">
    <property type="component" value="Chromosome 21"/>
</dbReference>
<keyword evidence="2" id="KW-1185">Reference proteome</keyword>
<name>A0ACB8VLA6_9TELE</name>
<feature type="non-terminal residue" evidence="1">
    <location>
        <position position="2156"/>
    </location>
</feature>
<organism evidence="1 2">
    <name type="scientific">Scortum barcoo</name>
    <name type="common">barcoo grunter</name>
    <dbReference type="NCBI Taxonomy" id="214431"/>
    <lineage>
        <taxon>Eukaryota</taxon>
        <taxon>Metazoa</taxon>
        <taxon>Chordata</taxon>
        <taxon>Craniata</taxon>
        <taxon>Vertebrata</taxon>
        <taxon>Euteleostomi</taxon>
        <taxon>Actinopterygii</taxon>
        <taxon>Neopterygii</taxon>
        <taxon>Teleostei</taxon>
        <taxon>Neoteleostei</taxon>
        <taxon>Acanthomorphata</taxon>
        <taxon>Eupercaria</taxon>
        <taxon>Centrarchiformes</taxon>
        <taxon>Terapontoidei</taxon>
        <taxon>Terapontidae</taxon>
        <taxon>Scortum</taxon>
    </lineage>
</organism>
<evidence type="ECO:0000313" key="2">
    <source>
        <dbReference type="Proteomes" id="UP000831701"/>
    </source>
</evidence>
<evidence type="ECO:0000313" key="1">
    <source>
        <dbReference type="EMBL" id="KAI3355313.1"/>
    </source>
</evidence>
<reference evidence="1" key="1">
    <citation type="submission" date="2022-04" db="EMBL/GenBank/DDBJ databases">
        <title>Jade perch genome.</title>
        <authorList>
            <person name="Chao B."/>
        </authorList>
    </citation>
    <scope>NUCLEOTIDE SEQUENCE</scope>
    <source>
        <strain evidence="1">CB-2022</strain>
    </source>
</reference>
<dbReference type="EMBL" id="CM041551">
    <property type="protein sequence ID" value="KAI3355313.1"/>
    <property type="molecule type" value="Genomic_DNA"/>
</dbReference>